<accession>E7RLS4</accession>
<proteinExistence type="predicted"/>
<dbReference type="HOGENOM" id="CLU_3171702_0_0_10"/>
<dbReference type="EMBL" id="AEPE02000002">
    <property type="protein sequence ID" value="EFZ37705.1"/>
    <property type="molecule type" value="Genomic_DNA"/>
</dbReference>
<dbReference type="Proteomes" id="UP000005580">
    <property type="component" value="Unassembled WGS sequence"/>
</dbReference>
<sequence length="47" mass="5120">MVHVTGLGILLVVATYMFYVGRPFATNCLCCFSEVNVGVVFACCNTR</sequence>
<name>E7RLS4_9BACT</name>
<comment type="caution">
    <text evidence="1">The sequence shown here is derived from an EMBL/GenBank/DDBJ whole genome shotgun (WGS) entry which is preliminary data.</text>
</comment>
<reference evidence="1" key="1">
    <citation type="submission" date="2011-01" db="EMBL/GenBank/DDBJ databases">
        <authorList>
            <person name="Muzny D."/>
            <person name="Qin X."/>
            <person name="Buhay C."/>
            <person name="Dugan-Rocha S."/>
            <person name="Ding Y."/>
            <person name="Chen G."/>
            <person name="Hawes A."/>
            <person name="Holder M."/>
            <person name="Jhangiani S."/>
            <person name="Johnson A."/>
            <person name="Khan Z."/>
            <person name="Li Z."/>
            <person name="Liu W."/>
            <person name="Liu X."/>
            <person name="Perez L."/>
            <person name="Shen H."/>
            <person name="Wang Q."/>
            <person name="Watt J."/>
            <person name="Xi L."/>
            <person name="Xin Y."/>
            <person name="Zhou J."/>
            <person name="Deng J."/>
            <person name="Jiang H."/>
            <person name="Liu Y."/>
            <person name="Qu J."/>
            <person name="Song X.-Z."/>
            <person name="Zhang L."/>
            <person name="Villasana D."/>
            <person name="Johnson A."/>
            <person name="Liu J."/>
            <person name="Liyanage D."/>
            <person name="Lorensuhewa L."/>
            <person name="Robinson T."/>
            <person name="Song A."/>
            <person name="Song B.-B."/>
            <person name="Dinh H."/>
            <person name="Thornton R."/>
            <person name="Coyle M."/>
            <person name="Francisco L."/>
            <person name="Jackson L."/>
            <person name="Javaid M."/>
            <person name="Korchina V."/>
            <person name="Kovar C."/>
            <person name="Mata R."/>
            <person name="Mathew T."/>
            <person name="Ngo R."/>
            <person name="Nguyen L."/>
            <person name="Nguyen N."/>
            <person name="Okwuonu G."/>
            <person name="Ongeri F."/>
            <person name="Pham C."/>
            <person name="Simmons D."/>
            <person name="Wilczek-Boney K."/>
            <person name="Hale W."/>
            <person name="Jakkamsetti A."/>
            <person name="Pham P."/>
            <person name="Ruth R."/>
            <person name="San Lucas F."/>
            <person name="Warren J."/>
            <person name="Zhang J."/>
            <person name="Zhao Z."/>
            <person name="Zhou C."/>
            <person name="Zhu D."/>
            <person name="Lee S."/>
            <person name="Bess C."/>
            <person name="Blankenburg K."/>
            <person name="Forbes L."/>
            <person name="Fu Q."/>
            <person name="Gubbala S."/>
            <person name="Hirani K."/>
            <person name="Jayaseelan J.C."/>
            <person name="Lara F."/>
            <person name="Munidasa M."/>
            <person name="Palculict T."/>
            <person name="Patil S."/>
            <person name="Pu L.-L."/>
            <person name="Saada N."/>
            <person name="Tang L."/>
            <person name="Weissenberger G."/>
            <person name="Zhu Y."/>
            <person name="Hemphill L."/>
            <person name="Shang Y."/>
            <person name="Youmans B."/>
            <person name="Ayvaz T."/>
            <person name="Ross M."/>
            <person name="Santibanez J."/>
            <person name="Aqrawi P."/>
            <person name="Gross S."/>
            <person name="Joshi V."/>
            <person name="Fowler G."/>
            <person name="Nazareth L."/>
            <person name="Reid J."/>
            <person name="Worley K."/>
            <person name="Petrosino J."/>
            <person name="Highlander S."/>
            <person name="Gibbs R."/>
        </authorList>
    </citation>
    <scope>NUCLEOTIDE SEQUENCE [LARGE SCALE GENOMIC DNA]</scope>
    <source>
        <strain evidence="1">ATCC 33269</strain>
    </source>
</reference>
<dbReference type="AlphaFoldDB" id="E7RLS4"/>
<evidence type="ECO:0000313" key="1">
    <source>
        <dbReference type="EMBL" id="EFZ37705.1"/>
    </source>
</evidence>
<gene>
    <name evidence="1" type="ORF">HMPREF0663_10074</name>
</gene>
<keyword evidence="2" id="KW-1185">Reference proteome</keyword>
<evidence type="ECO:0000313" key="2">
    <source>
        <dbReference type="Proteomes" id="UP000005580"/>
    </source>
</evidence>
<organism evidence="1 2">
    <name type="scientific">Hoylesella oralis ATCC 33269</name>
    <dbReference type="NCBI Taxonomy" id="873533"/>
    <lineage>
        <taxon>Bacteria</taxon>
        <taxon>Pseudomonadati</taxon>
        <taxon>Bacteroidota</taxon>
        <taxon>Bacteroidia</taxon>
        <taxon>Bacteroidales</taxon>
        <taxon>Prevotellaceae</taxon>
        <taxon>Hoylesella</taxon>
    </lineage>
</organism>
<protein>
    <submittedName>
        <fullName evidence="1">Uncharacterized protein</fullName>
    </submittedName>
</protein>